<evidence type="ECO:0000256" key="6">
    <source>
        <dbReference type="ARBA" id="ARBA00023242"/>
    </source>
</evidence>
<dbReference type="eggNOG" id="KOG0686">
    <property type="taxonomic scope" value="Eukaryota"/>
</dbReference>
<proteinExistence type="inferred from homology"/>
<dbReference type="STRING" id="747676.F4RV15"/>
<dbReference type="PANTHER" id="PTHR14145">
    <property type="entry name" value="26S PROTESOME SUBUNIT 6"/>
    <property type="match status" value="1"/>
</dbReference>
<dbReference type="PANTHER" id="PTHR14145:SF2">
    <property type="entry name" value="COP9 SIGNALOSOME COMPLEX SUBUNIT 1"/>
    <property type="match status" value="1"/>
</dbReference>
<evidence type="ECO:0000313" key="8">
    <source>
        <dbReference type="EMBL" id="EGG03797.1"/>
    </source>
</evidence>
<gene>
    <name evidence="8" type="ORF">MELLADRAFT_44456</name>
</gene>
<dbReference type="Pfam" id="PF10602">
    <property type="entry name" value="RPN7"/>
    <property type="match status" value="1"/>
</dbReference>
<dbReference type="InterPro" id="IPR036390">
    <property type="entry name" value="WH_DNA-bd_sf"/>
</dbReference>
<comment type="subcellular location">
    <subcellularLocation>
        <location evidence="2">Cytoplasm</location>
    </subcellularLocation>
    <subcellularLocation>
        <location evidence="1">Nucleus</location>
    </subcellularLocation>
</comment>
<keyword evidence="5" id="KW-0736">Signalosome</keyword>
<dbReference type="KEGG" id="mlr:MELLADRAFT_44456"/>
<dbReference type="AlphaFoldDB" id="F4RV15"/>
<dbReference type="GeneID" id="18928184"/>
<evidence type="ECO:0000256" key="5">
    <source>
        <dbReference type="ARBA" id="ARBA00022790"/>
    </source>
</evidence>
<dbReference type="VEuPathDB" id="FungiDB:MELLADRAFT_44456"/>
<dbReference type="OrthoDB" id="422427at2759"/>
<protein>
    <recommendedName>
        <fullName evidence="7">PCI domain-containing protein</fullName>
    </recommendedName>
</protein>
<dbReference type="RefSeq" id="XP_007412911.1">
    <property type="nucleotide sequence ID" value="XM_007412849.1"/>
</dbReference>
<dbReference type="EMBL" id="GL883122">
    <property type="protein sequence ID" value="EGG03797.1"/>
    <property type="molecule type" value="Genomic_DNA"/>
</dbReference>
<dbReference type="Pfam" id="PF01399">
    <property type="entry name" value="PCI"/>
    <property type="match status" value="1"/>
</dbReference>
<feature type="domain" description="PCI" evidence="7">
    <location>
        <begin position="215"/>
        <end position="380"/>
    </location>
</feature>
<evidence type="ECO:0000256" key="2">
    <source>
        <dbReference type="ARBA" id="ARBA00004496"/>
    </source>
</evidence>
<keyword evidence="9" id="KW-1185">Reference proteome</keyword>
<name>F4RV15_MELLP</name>
<dbReference type="Gene3D" id="1.25.40.570">
    <property type="match status" value="1"/>
</dbReference>
<keyword evidence="4" id="KW-0963">Cytoplasm</keyword>
<reference evidence="9" key="1">
    <citation type="journal article" date="2011" name="Proc. Natl. Acad. Sci. U.S.A.">
        <title>Obligate biotrophy features unraveled by the genomic analysis of rust fungi.</title>
        <authorList>
            <person name="Duplessis S."/>
            <person name="Cuomo C.A."/>
            <person name="Lin Y.-C."/>
            <person name="Aerts A."/>
            <person name="Tisserant E."/>
            <person name="Veneault-Fourrey C."/>
            <person name="Joly D.L."/>
            <person name="Hacquard S."/>
            <person name="Amselem J."/>
            <person name="Cantarel B.L."/>
            <person name="Chiu R."/>
            <person name="Coutinho P.M."/>
            <person name="Feau N."/>
            <person name="Field M."/>
            <person name="Frey P."/>
            <person name="Gelhaye E."/>
            <person name="Goldberg J."/>
            <person name="Grabherr M.G."/>
            <person name="Kodira C.D."/>
            <person name="Kohler A."/>
            <person name="Kuees U."/>
            <person name="Lindquist E.A."/>
            <person name="Lucas S.M."/>
            <person name="Mago R."/>
            <person name="Mauceli E."/>
            <person name="Morin E."/>
            <person name="Murat C."/>
            <person name="Pangilinan J.L."/>
            <person name="Park R."/>
            <person name="Pearson M."/>
            <person name="Quesneville H."/>
            <person name="Rouhier N."/>
            <person name="Sakthikumar S."/>
            <person name="Salamov A.A."/>
            <person name="Schmutz J."/>
            <person name="Selles B."/>
            <person name="Shapiro H."/>
            <person name="Tanguay P."/>
            <person name="Tuskan G.A."/>
            <person name="Henrissat B."/>
            <person name="Van de Peer Y."/>
            <person name="Rouze P."/>
            <person name="Ellis J.G."/>
            <person name="Dodds P.N."/>
            <person name="Schein J.E."/>
            <person name="Zhong S."/>
            <person name="Hamelin R.C."/>
            <person name="Grigoriev I.V."/>
            <person name="Szabo L.J."/>
            <person name="Martin F."/>
        </authorList>
    </citation>
    <scope>NUCLEOTIDE SEQUENCE [LARGE SCALE GENOMIC DNA]</scope>
    <source>
        <strain evidence="9">98AG31 / pathotype 3-4-7</strain>
    </source>
</reference>
<evidence type="ECO:0000313" key="9">
    <source>
        <dbReference type="Proteomes" id="UP000001072"/>
    </source>
</evidence>
<dbReference type="InterPro" id="IPR045135">
    <property type="entry name" value="Rpn7_N"/>
</dbReference>
<keyword evidence="6" id="KW-0539">Nucleus</keyword>
<evidence type="ECO:0000256" key="3">
    <source>
        <dbReference type="ARBA" id="ARBA00008793"/>
    </source>
</evidence>
<dbReference type="SUPFAM" id="SSF46785">
    <property type="entry name" value="Winged helix' DNA-binding domain"/>
    <property type="match status" value="1"/>
</dbReference>
<dbReference type="GO" id="GO:0008180">
    <property type="term" value="C:COP9 signalosome"/>
    <property type="evidence" value="ECO:0007669"/>
    <property type="project" value="UniProtKB-KW"/>
</dbReference>
<dbReference type="Proteomes" id="UP000001072">
    <property type="component" value="Unassembled WGS sequence"/>
</dbReference>
<dbReference type="GO" id="GO:0005737">
    <property type="term" value="C:cytoplasm"/>
    <property type="evidence" value="ECO:0007669"/>
    <property type="project" value="UniProtKB-SubCell"/>
</dbReference>
<dbReference type="InterPro" id="IPR000717">
    <property type="entry name" value="PCI_dom"/>
</dbReference>
<evidence type="ECO:0000256" key="4">
    <source>
        <dbReference type="ARBA" id="ARBA00022490"/>
    </source>
</evidence>
<dbReference type="SMART" id="SM00088">
    <property type="entry name" value="PINT"/>
    <property type="match status" value="1"/>
</dbReference>
<comment type="similarity">
    <text evidence="3">Belongs to the CSN1 family.</text>
</comment>
<evidence type="ECO:0000259" key="7">
    <source>
        <dbReference type="PROSITE" id="PS50250"/>
    </source>
</evidence>
<accession>F4RV15</accession>
<dbReference type="FunCoup" id="F4RV15">
    <property type="interactions" value="537"/>
</dbReference>
<dbReference type="InterPro" id="IPR019585">
    <property type="entry name" value="Rpn7/CSN1"/>
</dbReference>
<sequence>MDLNVDEVISRISQYTGRREISRWRALAEACPSLALLAYERALQEIVRSTWDIPQYKVVLNAYNKHATANNAPLLSSDETWLQETQAEISRTFNKLEMELKNYTSSLIKESIRISHQDLAAHHRKTGDTNNALRSLTKAREYCTSSTQVAELSFAILDLAMDSHNHKLAESYINKAEGALDAAASKDNKQDAAARAKIPGTPGLSYLGQGCYAKAASVFLKVSREAGQYPDMDAVIDLAIYTGLCALATFTRQELKERVIENTELRALLENEPRLKRVLVLFWENKHKEVLKFLDDWHPTYRVDIYLSNHIHTIIKLIQDRAILQYFSPFSSVSIFKAAEAFGCSPDKLLERVTESISQKTLHAKIDLPNGLILAHEDELRADLFRNAIESAEQLEYESKAALLRLMLIQADVVVKDLHNPDSIRGGKSMMTSGMK</sequence>
<dbReference type="PROSITE" id="PS50250">
    <property type="entry name" value="PCI"/>
    <property type="match status" value="1"/>
</dbReference>
<organism evidence="9">
    <name type="scientific">Melampsora larici-populina (strain 98AG31 / pathotype 3-4-7)</name>
    <name type="common">Poplar leaf rust fungus</name>
    <dbReference type="NCBI Taxonomy" id="747676"/>
    <lineage>
        <taxon>Eukaryota</taxon>
        <taxon>Fungi</taxon>
        <taxon>Dikarya</taxon>
        <taxon>Basidiomycota</taxon>
        <taxon>Pucciniomycotina</taxon>
        <taxon>Pucciniomycetes</taxon>
        <taxon>Pucciniales</taxon>
        <taxon>Melampsoraceae</taxon>
        <taxon>Melampsora</taxon>
    </lineage>
</organism>
<evidence type="ECO:0000256" key="1">
    <source>
        <dbReference type="ARBA" id="ARBA00004123"/>
    </source>
</evidence>
<dbReference type="InParanoid" id="F4RV15"/>
<dbReference type="HOGENOM" id="CLU_022348_1_1_1"/>